<keyword evidence="8" id="KW-0732">Signal</keyword>
<dbReference type="STRING" id="1280953.HOC_12272"/>
<dbReference type="GO" id="GO:0006518">
    <property type="term" value="P:peptide metabolic process"/>
    <property type="evidence" value="ECO:0007669"/>
    <property type="project" value="TreeGrafter"/>
</dbReference>
<dbReference type="PANTHER" id="PTHR11804:SF84">
    <property type="entry name" value="SACCHAROLYSIN"/>
    <property type="match status" value="1"/>
</dbReference>
<feature type="signal peptide" evidence="8">
    <location>
        <begin position="1"/>
        <end position="25"/>
    </location>
</feature>
<proteinExistence type="inferred from homology"/>
<evidence type="ECO:0000256" key="6">
    <source>
        <dbReference type="ARBA" id="ARBA00023049"/>
    </source>
</evidence>
<dbReference type="InterPro" id="IPR001567">
    <property type="entry name" value="Pept_M3A_M3B_dom"/>
</dbReference>
<accession>A0A059G6D5</accession>
<dbReference type="GO" id="GO:0004222">
    <property type="term" value="F:metalloendopeptidase activity"/>
    <property type="evidence" value="ECO:0007669"/>
    <property type="project" value="InterPro"/>
</dbReference>
<name>A0A059G6D5_9PROT</name>
<comment type="cofactor">
    <cofactor evidence="7">
        <name>Zn(2+)</name>
        <dbReference type="ChEBI" id="CHEBI:29105"/>
    </cofactor>
    <text evidence="7">Binds 1 zinc ion.</text>
</comment>
<reference evidence="10 11" key="1">
    <citation type="journal article" date="2014" name="Antonie Van Leeuwenhoek">
        <title>Hyphomonas beringensis sp. nov. and Hyphomonas chukchiensis sp. nov., isolated from surface seawater of the Bering Sea and Chukchi Sea.</title>
        <authorList>
            <person name="Li C."/>
            <person name="Lai Q."/>
            <person name="Li G."/>
            <person name="Dong C."/>
            <person name="Wang J."/>
            <person name="Liao Y."/>
            <person name="Shao Z."/>
        </authorList>
    </citation>
    <scope>NUCLEOTIDE SEQUENCE [LARGE SCALE GENOMIC DNA]</scope>
    <source>
        <strain evidence="10 11">SCH89</strain>
    </source>
</reference>
<comment type="caution">
    <text evidence="10">The sequence shown here is derived from an EMBL/GenBank/DDBJ whole genome shotgun (WGS) entry which is preliminary data.</text>
</comment>
<evidence type="ECO:0000256" key="8">
    <source>
        <dbReference type="SAM" id="SignalP"/>
    </source>
</evidence>
<sequence>MKHLKIAASAAALLMGAAACSPAQKAEAPAPAAPAENLLAADAKTMMGDLVLAPASADVFTVRCNNALDLANKMIADLEGRDSVAGASDIYFLDTLTNLAMSVGYGEASVMAEANPDPAIREAGDTCQQRTSDVMTRLSLSRPVYERLSSIDTEALNEREQFLLARTLRDYRRSGIDKDEQTRDKVRAINAELAEISTEFSKNLREIQGKVVLESVDALMGMPQDYIDAHQPDENGQITITTDYPDTGPIYSYSPNEALRKQLRQVDSDRAYPENIGPLRKLLEKRYELATLLGYPNWAAYVTEDKMTGSPEVAEAFLSRFETAATDAAGIEYQRLLAKLVETKPDADTVPEWSSSYLAEQIRQSDYALDSQEVRQYFAYDNVRSGIFSLVQDLFGVEIRNWANAPVWDESVTAHEMYRNGELIGRFFLDMHPRDGKYKHAAAFPIRFGPTSDGVPVGALMCNFPAGDHTTGLMEHRQVETFLHEFGHLIHGMFSGQPDFANLTMGNLEWDFIEAPSQMLENWVWDYDTLAKFAVNADGETIPRELVAKMNAARDFGTGLGTLRQLIYAGVSLNYYNRPPDEVDFDEIWNERQSALSPFEALPDVHRYASFGHLDGYSAIYYTYQWSLAISTDMFTEFEKNGLRDPDTAARYRDNVLAPGSSKPAAELVHDFLGRDWTPEAYEKKLIDAAQSGKPMKKKK</sequence>
<dbReference type="PANTHER" id="PTHR11804">
    <property type="entry name" value="PROTEASE M3 THIMET OLIGOPEPTIDASE-RELATED"/>
    <property type="match status" value="1"/>
</dbReference>
<dbReference type="GO" id="GO:0046872">
    <property type="term" value="F:metal ion binding"/>
    <property type="evidence" value="ECO:0007669"/>
    <property type="project" value="UniProtKB-UniRule"/>
</dbReference>
<evidence type="ECO:0000256" key="1">
    <source>
        <dbReference type="ARBA" id="ARBA00006040"/>
    </source>
</evidence>
<dbReference type="AlphaFoldDB" id="A0A059G6D5"/>
<dbReference type="GO" id="GO:0006508">
    <property type="term" value="P:proteolysis"/>
    <property type="evidence" value="ECO:0007669"/>
    <property type="project" value="UniProtKB-KW"/>
</dbReference>
<dbReference type="PATRIC" id="fig|1280953.3.peg.2474"/>
<keyword evidence="5 7" id="KW-0862">Zinc</keyword>
<dbReference type="InterPro" id="IPR045090">
    <property type="entry name" value="Pept_M3A_M3B"/>
</dbReference>
<evidence type="ECO:0000313" key="11">
    <source>
        <dbReference type="Proteomes" id="UP000024942"/>
    </source>
</evidence>
<dbReference type="RefSeq" id="WP_051624823.1">
    <property type="nucleotide sequence ID" value="NZ_ARYL01000017.1"/>
</dbReference>
<evidence type="ECO:0000256" key="7">
    <source>
        <dbReference type="RuleBase" id="RU003435"/>
    </source>
</evidence>
<dbReference type="InterPro" id="IPR024077">
    <property type="entry name" value="Neurolysin/TOP_dom2"/>
</dbReference>
<dbReference type="SUPFAM" id="SSF55486">
    <property type="entry name" value="Metalloproteases ('zincins'), catalytic domain"/>
    <property type="match status" value="1"/>
</dbReference>
<feature type="chain" id="PRO_5001573632" evidence="8">
    <location>
        <begin position="26"/>
        <end position="700"/>
    </location>
</feature>
<protein>
    <submittedName>
        <fullName evidence="10">Peptidase family M3</fullName>
    </submittedName>
</protein>
<keyword evidence="3 7" id="KW-0479">Metal-binding</keyword>
<dbReference type="CDD" id="cd06455">
    <property type="entry name" value="M3A_TOP"/>
    <property type="match status" value="1"/>
</dbReference>
<keyword evidence="2 7" id="KW-0645">Protease</keyword>
<dbReference type="OrthoDB" id="9773538at2"/>
<gene>
    <name evidence="10" type="ORF">HOC_12272</name>
</gene>
<dbReference type="Pfam" id="PF01432">
    <property type="entry name" value="Peptidase_M3"/>
    <property type="match status" value="1"/>
</dbReference>
<dbReference type="PROSITE" id="PS51257">
    <property type="entry name" value="PROKAR_LIPOPROTEIN"/>
    <property type="match status" value="1"/>
</dbReference>
<dbReference type="Proteomes" id="UP000024942">
    <property type="component" value="Unassembled WGS sequence"/>
</dbReference>
<dbReference type="EMBL" id="ARYL01000017">
    <property type="protein sequence ID" value="KDA02160.1"/>
    <property type="molecule type" value="Genomic_DNA"/>
</dbReference>
<dbReference type="eggNOG" id="COG0339">
    <property type="taxonomic scope" value="Bacteria"/>
</dbReference>
<keyword evidence="11" id="KW-1185">Reference proteome</keyword>
<comment type="similarity">
    <text evidence="1 7">Belongs to the peptidase M3 family.</text>
</comment>
<evidence type="ECO:0000256" key="2">
    <source>
        <dbReference type="ARBA" id="ARBA00022670"/>
    </source>
</evidence>
<evidence type="ECO:0000256" key="3">
    <source>
        <dbReference type="ARBA" id="ARBA00022723"/>
    </source>
</evidence>
<dbReference type="InterPro" id="IPR024079">
    <property type="entry name" value="MetalloPept_cat_dom_sf"/>
</dbReference>
<evidence type="ECO:0000313" key="10">
    <source>
        <dbReference type="EMBL" id="KDA02160.1"/>
    </source>
</evidence>
<evidence type="ECO:0000259" key="9">
    <source>
        <dbReference type="Pfam" id="PF01432"/>
    </source>
</evidence>
<organism evidence="10 11">
    <name type="scientific">Hyphomonas oceanitis SCH89</name>
    <dbReference type="NCBI Taxonomy" id="1280953"/>
    <lineage>
        <taxon>Bacteria</taxon>
        <taxon>Pseudomonadati</taxon>
        <taxon>Pseudomonadota</taxon>
        <taxon>Alphaproteobacteria</taxon>
        <taxon>Hyphomonadales</taxon>
        <taxon>Hyphomonadaceae</taxon>
        <taxon>Hyphomonas</taxon>
    </lineage>
</organism>
<feature type="domain" description="Peptidase M3A/M3B catalytic" evidence="9">
    <location>
        <begin position="251"/>
        <end position="685"/>
    </location>
</feature>
<evidence type="ECO:0000256" key="5">
    <source>
        <dbReference type="ARBA" id="ARBA00022833"/>
    </source>
</evidence>
<dbReference type="Gene3D" id="3.40.390.10">
    <property type="entry name" value="Collagenase (Catalytic Domain)"/>
    <property type="match status" value="1"/>
</dbReference>
<keyword evidence="4 7" id="KW-0378">Hydrolase</keyword>
<evidence type="ECO:0000256" key="4">
    <source>
        <dbReference type="ARBA" id="ARBA00022801"/>
    </source>
</evidence>
<dbReference type="Gene3D" id="1.10.1370.10">
    <property type="entry name" value="Neurolysin, domain 3"/>
    <property type="match status" value="1"/>
</dbReference>
<keyword evidence="6 7" id="KW-0482">Metalloprotease</keyword>